<dbReference type="SMART" id="SM00718">
    <property type="entry name" value="DM4_12"/>
    <property type="match status" value="1"/>
</dbReference>
<dbReference type="PANTHER" id="PTHR21398:SF11">
    <property type="entry name" value="HDC15381-RELATED"/>
    <property type="match status" value="1"/>
</dbReference>
<reference evidence="2" key="1">
    <citation type="submission" date="2025-08" db="UniProtKB">
        <authorList>
            <consortium name="RefSeq"/>
        </authorList>
    </citation>
    <scope>IDENTIFICATION</scope>
    <source>
        <strain evidence="2">15085-1641.00</strain>
        <tissue evidence="2">Whole body</tissue>
    </source>
</reference>
<evidence type="ECO:0000313" key="2">
    <source>
        <dbReference type="RefSeq" id="XP_023163921.2"/>
    </source>
</evidence>
<dbReference type="RefSeq" id="XP_023163921.2">
    <property type="nucleotide sequence ID" value="XM_023308153.2"/>
</dbReference>
<dbReference type="OrthoDB" id="6358587at2759"/>
<dbReference type="GeneID" id="111594715"/>
<dbReference type="InterPro" id="IPR006631">
    <property type="entry name" value="DM4_12"/>
</dbReference>
<dbReference type="KEGG" id="dhe:111594715"/>
<dbReference type="AlphaFoldDB" id="A0A6J1LKJ5"/>
<gene>
    <name evidence="2" type="primary">LOC111594715</name>
</gene>
<evidence type="ECO:0000313" key="1">
    <source>
        <dbReference type="Proteomes" id="UP000504633"/>
    </source>
</evidence>
<organism evidence="1 2">
    <name type="scientific">Drosophila hydei</name>
    <name type="common">Fruit fly</name>
    <dbReference type="NCBI Taxonomy" id="7224"/>
    <lineage>
        <taxon>Eukaryota</taxon>
        <taxon>Metazoa</taxon>
        <taxon>Ecdysozoa</taxon>
        <taxon>Arthropoda</taxon>
        <taxon>Hexapoda</taxon>
        <taxon>Insecta</taxon>
        <taxon>Pterygota</taxon>
        <taxon>Neoptera</taxon>
        <taxon>Endopterygota</taxon>
        <taxon>Diptera</taxon>
        <taxon>Brachycera</taxon>
        <taxon>Muscomorpha</taxon>
        <taxon>Ephydroidea</taxon>
        <taxon>Drosophilidae</taxon>
        <taxon>Drosophila</taxon>
    </lineage>
</organism>
<proteinExistence type="predicted"/>
<dbReference type="PANTHER" id="PTHR21398">
    <property type="entry name" value="AGAP007094-PA"/>
    <property type="match status" value="1"/>
</dbReference>
<accession>A0A6J1LKJ5</accession>
<dbReference type="Proteomes" id="UP000504633">
    <property type="component" value="Unplaced"/>
</dbReference>
<sequence>MDVNLTTWRQHRRQKRFLIYQDGGVIKMVAGVAFPVDFDEKNAWRQLVMLMNYHYQFPEPTTPIYWWKLWNGRDLKGPIKLTKDQRQQQKTTQPQQVDAAQQLLYELAVEYMNRRGQDGKACMQRLICENGQVHEHNGLYAQLLHRLLIPHRSLGKHYLDAYSMGRHGINCRKAFPTAGHCVLDDYVHVHERGLTQSYI</sequence>
<dbReference type="OMA" id="PIYWWKL"/>
<dbReference type="Pfam" id="PF07841">
    <property type="entry name" value="DM4_12"/>
    <property type="match status" value="1"/>
</dbReference>
<name>A0A6J1LKJ5_DROHY</name>
<keyword evidence="1" id="KW-1185">Reference proteome</keyword>
<protein>
    <submittedName>
        <fullName evidence="2">Uncharacterized protein LOC111594715</fullName>
    </submittedName>
</protein>